<accession>A0ABN1N8X1</accession>
<dbReference type="EMBL" id="BAAAHP010000187">
    <property type="protein sequence ID" value="GAA0897858.1"/>
    <property type="molecule type" value="Genomic_DNA"/>
</dbReference>
<organism evidence="1 2">
    <name type="scientific">Pseudonocardia zijingensis</name>
    <dbReference type="NCBI Taxonomy" id="153376"/>
    <lineage>
        <taxon>Bacteria</taxon>
        <taxon>Bacillati</taxon>
        <taxon>Actinomycetota</taxon>
        <taxon>Actinomycetes</taxon>
        <taxon>Pseudonocardiales</taxon>
        <taxon>Pseudonocardiaceae</taxon>
        <taxon>Pseudonocardia</taxon>
    </lineage>
</organism>
<proteinExistence type="predicted"/>
<name>A0ABN1N8X1_9PSEU</name>
<evidence type="ECO:0000313" key="2">
    <source>
        <dbReference type="Proteomes" id="UP001499967"/>
    </source>
</evidence>
<sequence length="129" mass="14802">MHRQHVDFATEAGYRRHIAEGTVPCGACCDAHAVEMANWRAHRRTRTQPRLRSFADHPIQYRAAWDGDEPAEALTPDDRRRLVMDLHDLGWDDERIARHTRQTTYTTARIRGQLGLLPNPRPGQQEGVA</sequence>
<reference evidence="2" key="1">
    <citation type="journal article" date="2019" name="Int. J. Syst. Evol. Microbiol.">
        <title>The Global Catalogue of Microorganisms (GCM) 10K type strain sequencing project: providing services to taxonomists for standard genome sequencing and annotation.</title>
        <authorList>
            <consortium name="The Broad Institute Genomics Platform"/>
            <consortium name="The Broad Institute Genome Sequencing Center for Infectious Disease"/>
            <person name="Wu L."/>
            <person name="Ma J."/>
        </authorList>
    </citation>
    <scope>NUCLEOTIDE SEQUENCE [LARGE SCALE GENOMIC DNA]</scope>
    <source>
        <strain evidence="2">JCM 11117</strain>
    </source>
</reference>
<gene>
    <name evidence="1" type="ORF">GCM10009559_59220</name>
</gene>
<evidence type="ECO:0008006" key="3">
    <source>
        <dbReference type="Google" id="ProtNLM"/>
    </source>
</evidence>
<keyword evidence="2" id="KW-1185">Reference proteome</keyword>
<comment type="caution">
    <text evidence="1">The sequence shown here is derived from an EMBL/GenBank/DDBJ whole genome shotgun (WGS) entry which is preliminary data.</text>
</comment>
<dbReference type="Proteomes" id="UP001499967">
    <property type="component" value="Unassembled WGS sequence"/>
</dbReference>
<evidence type="ECO:0000313" key="1">
    <source>
        <dbReference type="EMBL" id="GAA0897858.1"/>
    </source>
</evidence>
<protein>
    <recommendedName>
        <fullName evidence="3">Helix-turn-helix DNA binding domain protein</fullName>
    </recommendedName>
</protein>
<dbReference type="RefSeq" id="WP_343944953.1">
    <property type="nucleotide sequence ID" value="NZ_BAAAHP010000187.1"/>
</dbReference>